<dbReference type="CDD" id="cd00038">
    <property type="entry name" value="CAP_ED"/>
    <property type="match status" value="1"/>
</dbReference>
<dbReference type="Gene3D" id="2.60.120.10">
    <property type="entry name" value="Jelly Rolls"/>
    <property type="match status" value="1"/>
</dbReference>
<evidence type="ECO:0000313" key="7">
    <source>
        <dbReference type="Proteomes" id="UP000679126"/>
    </source>
</evidence>
<dbReference type="InterPro" id="IPR014710">
    <property type="entry name" value="RmlC-like_jellyroll"/>
</dbReference>
<keyword evidence="2" id="KW-0238">DNA-binding</keyword>
<feature type="domain" description="Cyclic nucleotide-binding" evidence="4">
    <location>
        <begin position="30"/>
        <end position="96"/>
    </location>
</feature>
<dbReference type="SMART" id="SM00100">
    <property type="entry name" value="cNMP"/>
    <property type="match status" value="1"/>
</dbReference>
<dbReference type="InterPro" id="IPR036390">
    <property type="entry name" value="WH_DNA-bd_sf"/>
</dbReference>
<evidence type="ECO:0000259" key="4">
    <source>
        <dbReference type="PROSITE" id="PS50042"/>
    </source>
</evidence>
<dbReference type="Gene3D" id="1.10.10.10">
    <property type="entry name" value="Winged helix-like DNA-binding domain superfamily/Winged helix DNA-binding domain"/>
    <property type="match status" value="1"/>
</dbReference>
<dbReference type="PANTHER" id="PTHR24567">
    <property type="entry name" value="CRP FAMILY TRANSCRIPTIONAL REGULATORY PROTEIN"/>
    <property type="match status" value="1"/>
</dbReference>
<keyword evidence="3" id="KW-0804">Transcription</keyword>
<feature type="domain" description="HTH crp-type" evidence="5">
    <location>
        <begin position="144"/>
        <end position="215"/>
    </location>
</feature>
<dbReference type="RefSeq" id="WP_209146583.1">
    <property type="nucleotide sequence ID" value="NZ_JAGHKP010000003.1"/>
</dbReference>
<evidence type="ECO:0000256" key="2">
    <source>
        <dbReference type="ARBA" id="ARBA00023125"/>
    </source>
</evidence>
<organism evidence="6 7">
    <name type="scientific">Chitinophaga chungangae</name>
    <dbReference type="NCBI Taxonomy" id="2821488"/>
    <lineage>
        <taxon>Bacteria</taxon>
        <taxon>Pseudomonadati</taxon>
        <taxon>Bacteroidota</taxon>
        <taxon>Chitinophagia</taxon>
        <taxon>Chitinophagales</taxon>
        <taxon>Chitinophagaceae</taxon>
        <taxon>Chitinophaga</taxon>
    </lineage>
</organism>
<name>A0ABS3YFX3_9BACT</name>
<dbReference type="PROSITE" id="PS51063">
    <property type="entry name" value="HTH_CRP_2"/>
    <property type="match status" value="1"/>
</dbReference>
<dbReference type="EMBL" id="JAGHKP010000003">
    <property type="protein sequence ID" value="MBO9153581.1"/>
    <property type="molecule type" value="Genomic_DNA"/>
</dbReference>
<dbReference type="SUPFAM" id="SSF46785">
    <property type="entry name" value="Winged helix' DNA-binding domain"/>
    <property type="match status" value="1"/>
</dbReference>
<dbReference type="SMART" id="SM00419">
    <property type="entry name" value="HTH_CRP"/>
    <property type="match status" value="1"/>
</dbReference>
<dbReference type="SUPFAM" id="SSF51206">
    <property type="entry name" value="cAMP-binding domain-like"/>
    <property type="match status" value="1"/>
</dbReference>
<gene>
    <name evidence="6" type="ORF">J7I43_15235</name>
</gene>
<dbReference type="InterPro" id="IPR012318">
    <property type="entry name" value="HTH_CRP"/>
</dbReference>
<dbReference type="InterPro" id="IPR036388">
    <property type="entry name" value="WH-like_DNA-bd_sf"/>
</dbReference>
<sequence length="222" mass="24860">MTHHPNCFLHRHCLPEWKAAIDANARLVSLKKGTVVFREGDLVEGFYFIHSGKVKVHKYWGEEGKDLVIKFAGEGNLLGHRGLVSGEVYPVSATVVETVEACFISPEFFQATMLVNHELAYKMILLYADELQQAEQSMRDMVHMNVKSRIAKSLLKLEEIFGKDEAGFINGGLSRQDVASYAGTTYETLFKTLNEWMAEGIVTSAGRQIAILNAPKLQKIVQ</sequence>
<dbReference type="Proteomes" id="UP000679126">
    <property type="component" value="Unassembled WGS sequence"/>
</dbReference>
<dbReference type="Pfam" id="PF00027">
    <property type="entry name" value="cNMP_binding"/>
    <property type="match status" value="1"/>
</dbReference>
<dbReference type="InterPro" id="IPR018490">
    <property type="entry name" value="cNMP-bd_dom_sf"/>
</dbReference>
<evidence type="ECO:0000256" key="1">
    <source>
        <dbReference type="ARBA" id="ARBA00023015"/>
    </source>
</evidence>
<evidence type="ECO:0000259" key="5">
    <source>
        <dbReference type="PROSITE" id="PS51063"/>
    </source>
</evidence>
<accession>A0ABS3YFX3</accession>
<comment type="caution">
    <text evidence="6">The sequence shown here is derived from an EMBL/GenBank/DDBJ whole genome shotgun (WGS) entry which is preliminary data.</text>
</comment>
<evidence type="ECO:0000256" key="3">
    <source>
        <dbReference type="ARBA" id="ARBA00023163"/>
    </source>
</evidence>
<dbReference type="PANTHER" id="PTHR24567:SF26">
    <property type="entry name" value="REGULATORY PROTEIN YEIL"/>
    <property type="match status" value="1"/>
</dbReference>
<keyword evidence="7" id="KW-1185">Reference proteome</keyword>
<dbReference type="Pfam" id="PF13545">
    <property type="entry name" value="HTH_Crp_2"/>
    <property type="match status" value="1"/>
</dbReference>
<protein>
    <submittedName>
        <fullName evidence="6">Crp/Fnr family transcriptional regulator</fullName>
    </submittedName>
</protein>
<evidence type="ECO:0000313" key="6">
    <source>
        <dbReference type="EMBL" id="MBO9153581.1"/>
    </source>
</evidence>
<proteinExistence type="predicted"/>
<reference evidence="7" key="1">
    <citation type="submission" date="2021-03" db="EMBL/GenBank/DDBJ databases">
        <title>Assistant Professor.</title>
        <authorList>
            <person name="Huq M.A."/>
        </authorList>
    </citation>
    <scope>NUCLEOTIDE SEQUENCE [LARGE SCALE GENOMIC DNA]</scope>
    <source>
        <strain evidence="7">MAH-28</strain>
    </source>
</reference>
<dbReference type="InterPro" id="IPR050397">
    <property type="entry name" value="Env_Response_Regulators"/>
</dbReference>
<keyword evidence="1" id="KW-0805">Transcription regulation</keyword>
<dbReference type="InterPro" id="IPR000595">
    <property type="entry name" value="cNMP-bd_dom"/>
</dbReference>
<dbReference type="PROSITE" id="PS50042">
    <property type="entry name" value="CNMP_BINDING_3"/>
    <property type="match status" value="1"/>
</dbReference>